<proteinExistence type="predicted"/>
<gene>
    <name evidence="1" type="ORF">DQ384_05325</name>
</gene>
<evidence type="ECO:0000313" key="1">
    <source>
        <dbReference type="EMBL" id="RCG31964.1"/>
    </source>
</evidence>
<dbReference type="Pfam" id="PF19730">
    <property type="entry name" value="DUF6221"/>
    <property type="match status" value="1"/>
</dbReference>
<accession>A0A367FNZ9</accession>
<dbReference type="EMBL" id="QOIL01000003">
    <property type="protein sequence ID" value="RCG31964.1"/>
    <property type="molecule type" value="Genomic_DNA"/>
</dbReference>
<organism evidence="1 2">
    <name type="scientific">Sphaerisporangium album</name>
    <dbReference type="NCBI Taxonomy" id="509200"/>
    <lineage>
        <taxon>Bacteria</taxon>
        <taxon>Bacillati</taxon>
        <taxon>Actinomycetota</taxon>
        <taxon>Actinomycetes</taxon>
        <taxon>Streptosporangiales</taxon>
        <taxon>Streptosporangiaceae</taxon>
        <taxon>Sphaerisporangium</taxon>
    </lineage>
</organism>
<comment type="caution">
    <text evidence="1">The sequence shown here is derived from an EMBL/GenBank/DDBJ whole genome shotgun (WGS) entry which is preliminary data.</text>
</comment>
<reference evidence="1 2" key="1">
    <citation type="submission" date="2018-06" db="EMBL/GenBank/DDBJ databases">
        <title>Sphaerisporangium craniellae sp. nov., isolated from a marine sponge in the South China Sea.</title>
        <authorList>
            <person name="Li L."/>
        </authorList>
    </citation>
    <scope>NUCLEOTIDE SEQUENCE [LARGE SCALE GENOMIC DNA]</scope>
    <source>
        <strain evidence="1 2">CCTCC AA 208026</strain>
    </source>
</reference>
<dbReference type="Proteomes" id="UP000253094">
    <property type="component" value="Unassembled WGS sequence"/>
</dbReference>
<evidence type="ECO:0000313" key="2">
    <source>
        <dbReference type="Proteomes" id="UP000253094"/>
    </source>
</evidence>
<dbReference type="RefSeq" id="WP_114027579.1">
    <property type="nucleotide sequence ID" value="NZ_QOIL01000003.1"/>
</dbReference>
<dbReference type="InterPro" id="IPR046193">
    <property type="entry name" value="DUF6221"/>
</dbReference>
<sequence length="130" mass="14737">MNQTDPRVAFIEARLAEDEQEAQQGYLLVPTLQDVSRPKSEWPRVPGAHPDQRMLHEIETKRRMLAEMIPILNDLDEIASSQGLAPSDPRRPGEYLREDSDPVAYLLMLLAQSWFGHDDYAALFPGSVHA</sequence>
<keyword evidence="2" id="KW-1185">Reference proteome</keyword>
<dbReference type="AlphaFoldDB" id="A0A367FNZ9"/>
<name>A0A367FNZ9_9ACTN</name>
<protein>
    <submittedName>
        <fullName evidence="1">Uncharacterized protein</fullName>
    </submittedName>
</protein>
<dbReference type="OrthoDB" id="4290974at2"/>